<dbReference type="AlphaFoldDB" id="A0AAJ4UY35"/>
<keyword evidence="1 5" id="KW-0328">Glycosyltransferase</keyword>
<organism evidence="5 6">
    <name type="scientific">Caminibacter pacificus</name>
    <dbReference type="NCBI Taxonomy" id="1424653"/>
    <lineage>
        <taxon>Bacteria</taxon>
        <taxon>Pseudomonadati</taxon>
        <taxon>Campylobacterota</taxon>
        <taxon>Epsilonproteobacteria</taxon>
        <taxon>Nautiliales</taxon>
        <taxon>Nautiliaceae</taxon>
        <taxon>Caminibacter</taxon>
    </lineage>
</organism>
<gene>
    <name evidence="4" type="ORF">C6V80_01395</name>
    <name evidence="5" type="ORF">EDC58_1148</name>
</gene>
<protein>
    <submittedName>
        <fullName evidence="4 5">Phosphoribosyltransferase</fullName>
    </submittedName>
</protein>
<keyword evidence="7" id="KW-1185">Reference proteome</keyword>
<dbReference type="GO" id="GO:0016757">
    <property type="term" value="F:glycosyltransferase activity"/>
    <property type="evidence" value="ECO:0007669"/>
    <property type="project" value="UniProtKB-KW"/>
</dbReference>
<dbReference type="PANTHER" id="PTHR43363:SF1">
    <property type="entry name" value="HYPOXANTHINE-GUANINE PHOSPHORIBOSYLTRANSFERASE"/>
    <property type="match status" value="1"/>
</dbReference>
<dbReference type="PANTHER" id="PTHR43363">
    <property type="entry name" value="HYPOXANTHINE PHOSPHORIBOSYLTRANSFERASE"/>
    <property type="match status" value="1"/>
</dbReference>
<feature type="domain" description="Phosphoribosyltransferase" evidence="3">
    <location>
        <begin position="14"/>
        <end position="144"/>
    </location>
</feature>
<keyword evidence="2" id="KW-0808">Transferase</keyword>
<reference evidence="4" key="3">
    <citation type="submission" date="2019-06" db="EMBL/GenBank/DDBJ databases">
        <title>A comparative analysis of the Nautiliaceae.</title>
        <authorList>
            <person name="Grosche A."/>
            <person name="Smedile F."/>
            <person name="Vetriani C."/>
        </authorList>
    </citation>
    <scope>NUCLEOTIDE SEQUENCE</scope>
    <source>
        <strain evidence="4">TB6</strain>
    </source>
</reference>
<name>A0AAJ4UY35_9BACT</name>
<accession>A0AAJ4UY35</accession>
<dbReference type="EMBL" id="RJVK01000002">
    <property type="protein sequence ID" value="ROR40161.1"/>
    <property type="molecule type" value="Genomic_DNA"/>
</dbReference>
<dbReference type="Proteomes" id="UP000298805">
    <property type="component" value="Chromosome"/>
</dbReference>
<proteinExistence type="predicted"/>
<dbReference type="Proteomes" id="UP000272781">
    <property type="component" value="Unassembled WGS sequence"/>
</dbReference>
<dbReference type="InterPro" id="IPR000836">
    <property type="entry name" value="PRTase_dom"/>
</dbReference>
<reference evidence="7" key="1">
    <citation type="submission" date="2018-03" db="EMBL/GenBank/DDBJ databases">
        <title>A comparative analysis of the Nautiliaceae.</title>
        <authorList>
            <person name="Grosche A."/>
            <person name="Smedile F."/>
            <person name="Vetriani C."/>
        </authorList>
    </citation>
    <scope>NUCLEOTIDE SEQUENCE [LARGE SCALE GENOMIC DNA]</scope>
    <source>
        <strain evidence="7">TB6</strain>
    </source>
</reference>
<sequence>MKKYYYSYEEFLKDLNTLQNKIKDYNPDCLLAIARGGMTLGHFLAERMDTKELYSLNASSYENEKKVSKPKIFNIPDLSHKKRVLLLDDISDSGETLDEVMKILKKKYPNTQIKSATIFYKENTIHKPDFVLKKADKWIVFFWDKEGQEIIEN</sequence>
<dbReference type="CDD" id="cd06223">
    <property type="entry name" value="PRTases_typeI"/>
    <property type="match status" value="1"/>
</dbReference>
<dbReference type="RefSeq" id="WP_123352544.1">
    <property type="nucleotide sequence ID" value="NZ_CP027432.2"/>
</dbReference>
<evidence type="ECO:0000259" key="3">
    <source>
        <dbReference type="Pfam" id="PF00156"/>
    </source>
</evidence>
<dbReference type="EMBL" id="CP027432">
    <property type="protein sequence ID" value="QCI27664.1"/>
    <property type="molecule type" value="Genomic_DNA"/>
</dbReference>
<dbReference type="Pfam" id="PF00156">
    <property type="entry name" value="Pribosyltran"/>
    <property type="match status" value="1"/>
</dbReference>
<evidence type="ECO:0000313" key="4">
    <source>
        <dbReference type="EMBL" id="QCI27664.1"/>
    </source>
</evidence>
<dbReference type="Gene3D" id="3.40.50.2020">
    <property type="match status" value="1"/>
</dbReference>
<dbReference type="InterPro" id="IPR029057">
    <property type="entry name" value="PRTase-like"/>
</dbReference>
<evidence type="ECO:0000313" key="6">
    <source>
        <dbReference type="Proteomes" id="UP000272781"/>
    </source>
</evidence>
<evidence type="ECO:0000313" key="5">
    <source>
        <dbReference type="EMBL" id="ROR40161.1"/>
    </source>
</evidence>
<dbReference type="SUPFAM" id="SSF53271">
    <property type="entry name" value="PRTase-like"/>
    <property type="match status" value="1"/>
</dbReference>
<evidence type="ECO:0000256" key="1">
    <source>
        <dbReference type="ARBA" id="ARBA00022676"/>
    </source>
</evidence>
<evidence type="ECO:0000313" key="7">
    <source>
        <dbReference type="Proteomes" id="UP000298805"/>
    </source>
</evidence>
<reference evidence="5 6" key="2">
    <citation type="submission" date="2018-11" db="EMBL/GenBank/DDBJ databases">
        <title>Genomic Encyclopedia of Type Strains, Phase IV (KMG-IV): sequencing the most valuable type-strain genomes for metagenomic binning, comparative biology and taxonomic classification.</title>
        <authorList>
            <person name="Goeker M."/>
        </authorList>
    </citation>
    <scope>NUCLEOTIDE SEQUENCE [LARGE SCALE GENOMIC DNA]</scope>
    <source>
        <strain evidence="5 6">DSM 27783</strain>
    </source>
</reference>
<evidence type="ECO:0000256" key="2">
    <source>
        <dbReference type="ARBA" id="ARBA00022679"/>
    </source>
</evidence>